<dbReference type="InterPro" id="IPR036259">
    <property type="entry name" value="MFS_trans_sf"/>
</dbReference>
<feature type="domain" description="Major facilitator superfamily (MFS) profile" evidence="6">
    <location>
        <begin position="72"/>
        <end position="497"/>
    </location>
</feature>
<evidence type="ECO:0000259" key="6">
    <source>
        <dbReference type="PROSITE" id="PS50850"/>
    </source>
</evidence>
<dbReference type="EMBL" id="GGYP01004731">
    <property type="protein sequence ID" value="MDE49502.1"/>
    <property type="molecule type" value="Transcribed_RNA"/>
</dbReference>
<evidence type="ECO:0000313" key="7">
    <source>
        <dbReference type="EMBL" id="MDE49502.1"/>
    </source>
</evidence>
<feature type="transmembrane region" description="Helical" evidence="5">
    <location>
        <begin position="407"/>
        <end position="426"/>
    </location>
</feature>
<sequence>MIEIEKNSTQLGGLGRPGAAMGTVASTGITQSNGASDLVTAHIRGQEITTNQLKANYLDRSDIKPTRKRYLILLLFCLHSAINAAQWIYLSSITSTVSKYYQVDNMAVNWTSMVYMLVYIPLVVPSTWLFERIGMRDSILLGSLGTTLGSFIKCFSCQPGRFGLLMSGQTLVAVSQLFVLSVPPRLASVWFPDHQVSLANACGVFGNQFGIALGFVVPPLLIDEGLGSIEQISSSLFQLFVGIALFSGTVSLLIMFLFDRTPSKPPGLARLQQIKQEEALAEAGAEPLVIDGQKSTSSHGGFGALLWDLFTDINFVLLMASYGLNVGVFYAISTVLNQMISQQWTNANSLVGQLGPLLVVSGMFGSVISGLILDRTRMYRLVNASLYTFSLVSMVLFTATLEWHNMVALYLVVILLGYFMTGYLFIGYEMSNEITWPRPESVTAGLLNLSAQVFGVVLTYLGSYIVDNYGNLLANIFFVVSLSCGLFITLMIRAQLKRQSAMGS</sequence>
<evidence type="ECO:0000256" key="1">
    <source>
        <dbReference type="ARBA" id="ARBA00004141"/>
    </source>
</evidence>
<dbReference type="Gene3D" id="1.20.1250.20">
    <property type="entry name" value="MFS general substrate transporter like domains"/>
    <property type="match status" value="1"/>
</dbReference>
<keyword evidence="4 5" id="KW-0472">Membrane</keyword>
<comment type="subcellular location">
    <subcellularLocation>
        <location evidence="1">Membrane</location>
        <topology evidence="1">Multi-pass membrane protein</topology>
    </subcellularLocation>
</comment>
<feature type="transmembrane region" description="Helical" evidence="5">
    <location>
        <begin position="353"/>
        <end position="372"/>
    </location>
</feature>
<feature type="transmembrane region" description="Helical" evidence="5">
    <location>
        <begin position="384"/>
        <end position="401"/>
    </location>
</feature>
<dbReference type="PANTHER" id="PTHR10924">
    <property type="entry name" value="MAJOR FACILITATOR SUPERFAMILY PROTEIN-RELATED"/>
    <property type="match status" value="1"/>
</dbReference>
<dbReference type="InterPro" id="IPR020846">
    <property type="entry name" value="MFS_dom"/>
</dbReference>
<dbReference type="PANTHER" id="PTHR10924:SF4">
    <property type="entry name" value="GH15861P"/>
    <property type="match status" value="1"/>
</dbReference>
<keyword evidence="2 5" id="KW-0812">Transmembrane</keyword>
<dbReference type="GO" id="GO:0020037">
    <property type="term" value="F:heme binding"/>
    <property type="evidence" value="ECO:0007669"/>
    <property type="project" value="TreeGrafter"/>
</dbReference>
<proteinExistence type="predicted"/>
<dbReference type="InterPro" id="IPR049680">
    <property type="entry name" value="FLVCR1-2_SLC49-like"/>
</dbReference>
<feature type="transmembrane region" description="Helical" evidence="5">
    <location>
        <begin position="446"/>
        <end position="466"/>
    </location>
</feature>
<feature type="transmembrane region" description="Helical" evidence="5">
    <location>
        <begin position="110"/>
        <end position="130"/>
    </location>
</feature>
<evidence type="ECO:0000256" key="3">
    <source>
        <dbReference type="ARBA" id="ARBA00022989"/>
    </source>
</evidence>
<dbReference type="Pfam" id="PF07690">
    <property type="entry name" value="MFS_1"/>
    <property type="match status" value="1"/>
</dbReference>
<keyword evidence="3 5" id="KW-1133">Transmembrane helix</keyword>
<feature type="transmembrane region" description="Helical" evidence="5">
    <location>
        <begin position="70"/>
        <end position="90"/>
    </location>
</feature>
<feature type="transmembrane region" description="Helical" evidence="5">
    <location>
        <begin position="315"/>
        <end position="333"/>
    </location>
</feature>
<name>A0A6G1SHQ3_9ACAR</name>
<evidence type="ECO:0000256" key="5">
    <source>
        <dbReference type="SAM" id="Phobius"/>
    </source>
</evidence>
<dbReference type="GO" id="GO:0097037">
    <property type="term" value="P:heme export"/>
    <property type="evidence" value="ECO:0007669"/>
    <property type="project" value="TreeGrafter"/>
</dbReference>
<feature type="transmembrane region" description="Helical" evidence="5">
    <location>
        <begin position="236"/>
        <end position="258"/>
    </location>
</feature>
<feature type="transmembrane region" description="Helical" evidence="5">
    <location>
        <begin position="472"/>
        <end position="492"/>
    </location>
</feature>
<reference evidence="7" key="1">
    <citation type="submission" date="2018-10" db="EMBL/GenBank/DDBJ databases">
        <title>Transcriptome assembly of Aceria tosichella (Wheat curl mite) Type 2.</title>
        <authorList>
            <person name="Scully E.D."/>
            <person name="Geib S.M."/>
            <person name="Palmer N.A."/>
            <person name="Gupta A.K."/>
            <person name="Sarath G."/>
            <person name="Tatineni S."/>
        </authorList>
    </citation>
    <scope>NUCLEOTIDE SEQUENCE</scope>
    <source>
        <strain evidence="7">LincolnNE</strain>
    </source>
</reference>
<dbReference type="AlphaFoldDB" id="A0A6G1SHQ3"/>
<dbReference type="InterPro" id="IPR011701">
    <property type="entry name" value="MFS"/>
</dbReference>
<dbReference type="GO" id="GO:0015232">
    <property type="term" value="F:heme transmembrane transporter activity"/>
    <property type="evidence" value="ECO:0007669"/>
    <property type="project" value="TreeGrafter"/>
</dbReference>
<dbReference type="GO" id="GO:0016020">
    <property type="term" value="C:membrane"/>
    <property type="evidence" value="ECO:0007669"/>
    <property type="project" value="UniProtKB-SubCell"/>
</dbReference>
<accession>A0A6G1SHQ3</accession>
<organism evidence="7">
    <name type="scientific">Aceria tosichella</name>
    <name type="common">wheat curl mite</name>
    <dbReference type="NCBI Taxonomy" id="561515"/>
    <lineage>
        <taxon>Eukaryota</taxon>
        <taxon>Metazoa</taxon>
        <taxon>Ecdysozoa</taxon>
        <taxon>Arthropoda</taxon>
        <taxon>Chelicerata</taxon>
        <taxon>Arachnida</taxon>
        <taxon>Acari</taxon>
        <taxon>Acariformes</taxon>
        <taxon>Trombidiformes</taxon>
        <taxon>Prostigmata</taxon>
        <taxon>Eupodina</taxon>
        <taxon>Eriophyoidea</taxon>
        <taxon>Eriophyidae</taxon>
        <taxon>Eriophyinae</taxon>
        <taxon>Aceriini</taxon>
        <taxon>Aceria</taxon>
    </lineage>
</organism>
<evidence type="ECO:0000256" key="2">
    <source>
        <dbReference type="ARBA" id="ARBA00022692"/>
    </source>
</evidence>
<protein>
    <submittedName>
        <fullName evidence="7">Putative MFS-type transporter C09D4.1</fullName>
    </submittedName>
</protein>
<evidence type="ECO:0000256" key="4">
    <source>
        <dbReference type="ARBA" id="ARBA00023136"/>
    </source>
</evidence>
<dbReference type="PROSITE" id="PS50850">
    <property type="entry name" value="MFS"/>
    <property type="match status" value="1"/>
</dbReference>
<gene>
    <name evidence="7" type="primary">C09D4.1_7</name>
    <name evidence="7" type="ORF">g.11503</name>
</gene>
<dbReference type="SUPFAM" id="SSF103473">
    <property type="entry name" value="MFS general substrate transporter"/>
    <property type="match status" value="1"/>
</dbReference>